<evidence type="ECO:0000313" key="4">
    <source>
        <dbReference type="Proteomes" id="UP000031518"/>
    </source>
</evidence>
<feature type="domain" description="Glycosyl transferase family 1" evidence="1">
    <location>
        <begin position="175"/>
        <end position="340"/>
    </location>
</feature>
<dbReference type="Proteomes" id="UP000031518">
    <property type="component" value="Unassembled WGS sequence"/>
</dbReference>
<reference evidence="3 4" key="2">
    <citation type="submission" date="2015-01" db="EMBL/GenBank/DDBJ databases">
        <title>Complete genome sequence of Pyrinomonas methylaliphatogenes type strain K22T.</title>
        <authorList>
            <person name="Lee K.C.Y."/>
            <person name="Power J.F."/>
            <person name="Dunfield P.F."/>
            <person name="Morgan X.C."/>
            <person name="Huttenhower C."/>
            <person name="Stott M.B."/>
        </authorList>
    </citation>
    <scope>NUCLEOTIDE SEQUENCE [LARGE SCALE GENOMIC DNA]</scope>
    <source>
        <strain evidence="3 4">K22</strain>
    </source>
</reference>
<evidence type="ECO:0000313" key="3">
    <source>
        <dbReference type="EMBL" id="CDM65352.1"/>
    </source>
</evidence>
<dbReference type="InterPro" id="IPR050194">
    <property type="entry name" value="Glycosyltransferase_grp1"/>
</dbReference>
<name>A0A0B6WX81_9BACT</name>
<dbReference type="Pfam" id="PF00534">
    <property type="entry name" value="Glycos_transf_1"/>
    <property type="match status" value="1"/>
</dbReference>
<dbReference type="AlphaFoldDB" id="A0A0B6WX81"/>
<evidence type="ECO:0000259" key="2">
    <source>
        <dbReference type="Pfam" id="PF13439"/>
    </source>
</evidence>
<dbReference type="EMBL" id="CBXV010000004">
    <property type="protein sequence ID" value="CDM65352.1"/>
    <property type="molecule type" value="Genomic_DNA"/>
</dbReference>
<dbReference type="InterPro" id="IPR028098">
    <property type="entry name" value="Glyco_trans_4-like_N"/>
</dbReference>
<feature type="domain" description="Glycosyltransferase subfamily 4-like N-terminal" evidence="2">
    <location>
        <begin position="54"/>
        <end position="167"/>
    </location>
</feature>
<dbReference type="OrthoDB" id="73743at2"/>
<keyword evidence="4" id="KW-1185">Reference proteome</keyword>
<dbReference type="SUPFAM" id="SSF53756">
    <property type="entry name" value="UDP-Glycosyltransferase/glycogen phosphorylase"/>
    <property type="match status" value="1"/>
</dbReference>
<sequence length="366" mass="40744">MSICLVKHGPITETFIRAHAERLPATIVQDWPPVIGEKSHPYLAFSRRLIGRVDRMLRNRSYQEQATQLYLRVLKRLSPEAVLAEYGTTGALIMDACRQLNIPLIVHFHGYDASDRRVLDSYRTRYAALWKYAEAIIAVSHEMRERLISLGADRKKVIYNPYGVDCAEFSGANPQTAPPTLLHVGRFVEKKAPHLTLRAFTLAHKAYPQAHLRMIGDGPLLSECRKLASDLKIAHAVTFLGHQPPSVVQAEMRRARAFVQHSVRARSGDSEGTPVAILEASASGLPIISTRHAGIPEIVVEGQTGYLVDEGDVTAMAAHMVRLLEDPGLAQALGRAARRRAIEFYSIARSIERLREIIADASRRSL</sequence>
<dbReference type="RefSeq" id="WP_041975335.1">
    <property type="nucleotide sequence ID" value="NZ_CBXV010000004.1"/>
</dbReference>
<dbReference type="InterPro" id="IPR001296">
    <property type="entry name" value="Glyco_trans_1"/>
</dbReference>
<keyword evidence="3" id="KW-0808">Transferase</keyword>
<organism evidence="3 4">
    <name type="scientific">Pyrinomonas methylaliphatogenes</name>
    <dbReference type="NCBI Taxonomy" id="454194"/>
    <lineage>
        <taxon>Bacteria</taxon>
        <taxon>Pseudomonadati</taxon>
        <taxon>Acidobacteriota</taxon>
        <taxon>Blastocatellia</taxon>
        <taxon>Blastocatellales</taxon>
        <taxon>Pyrinomonadaceae</taxon>
        <taxon>Pyrinomonas</taxon>
    </lineage>
</organism>
<accession>A0A0B6WX81</accession>
<proteinExistence type="predicted"/>
<dbReference type="Gene3D" id="3.40.50.2000">
    <property type="entry name" value="Glycogen Phosphorylase B"/>
    <property type="match status" value="2"/>
</dbReference>
<reference evidence="3 4" key="1">
    <citation type="submission" date="2013-12" db="EMBL/GenBank/DDBJ databases">
        <authorList>
            <person name="Stott M."/>
        </authorList>
    </citation>
    <scope>NUCLEOTIDE SEQUENCE [LARGE SCALE GENOMIC DNA]</scope>
    <source>
        <strain evidence="3 4">K22</strain>
    </source>
</reference>
<dbReference type="STRING" id="454194.PYK22_01350"/>
<protein>
    <submittedName>
        <fullName evidence="3">Glycosyltransferase</fullName>
    </submittedName>
</protein>
<dbReference type="Pfam" id="PF13439">
    <property type="entry name" value="Glyco_transf_4"/>
    <property type="match status" value="1"/>
</dbReference>
<gene>
    <name evidence="3" type="ORF">PYK22_01350</name>
</gene>
<dbReference type="PANTHER" id="PTHR45947:SF3">
    <property type="entry name" value="SULFOQUINOVOSYL TRANSFERASE SQD2"/>
    <property type="match status" value="1"/>
</dbReference>
<evidence type="ECO:0000259" key="1">
    <source>
        <dbReference type="Pfam" id="PF00534"/>
    </source>
</evidence>
<dbReference type="PANTHER" id="PTHR45947">
    <property type="entry name" value="SULFOQUINOVOSYL TRANSFERASE SQD2"/>
    <property type="match status" value="1"/>
</dbReference>
<dbReference type="GO" id="GO:0016757">
    <property type="term" value="F:glycosyltransferase activity"/>
    <property type="evidence" value="ECO:0007669"/>
    <property type="project" value="InterPro"/>
</dbReference>